<comment type="caution">
    <text evidence="7">The sequence shown here is derived from an EMBL/GenBank/DDBJ whole genome shotgun (WGS) entry which is preliminary data.</text>
</comment>
<feature type="transmembrane region" description="Helical" evidence="5">
    <location>
        <begin position="261"/>
        <end position="282"/>
    </location>
</feature>
<dbReference type="OrthoDB" id="10266980at2759"/>
<evidence type="ECO:0000256" key="3">
    <source>
        <dbReference type="ARBA" id="ARBA00022989"/>
    </source>
</evidence>
<reference evidence="7" key="1">
    <citation type="journal article" date="2021" name="Sci. Rep.">
        <title>Diploid genomic architecture of Nitzschia inconspicua, an elite biomass production diatom.</title>
        <authorList>
            <person name="Oliver A."/>
            <person name="Podell S."/>
            <person name="Pinowska A."/>
            <person name="Traller J.C."/>
            <person name="Smith S.R."/>
            <person name="McClure R."/>
            <person name="Beliaev A."/>
            <person name="Bohutskyi P."/>
            <person name="Hill E.A."/>
            <person name="Rabines A."/>
            <person name="Zheng H."/>
            <person name="Allen L.Z."/>
            <person name="Kuo A."/>
            <person name="Grigoriev I.V."/>
            <person name="Allen A.E."/>
            <person name="Hazlebeck D."/>
            <person name="Allen E.E."/>
        </authorList>
    </citation>
    <scope>NUCLEOTIDE SEQUENCE</scope>
    <source>
        <strain evidence="7">Hildebrandi</strain>
    </source>
</reference>
<dbReference type="Pfam" id="PF03798">
    <property type="entry name" value="TRAM_LAG1_CLN8"/>
    <property type="match status" value="1"/>
</dbReference>
<comment type="subcellular location">
    <subcellularLocation>
        <location evidence="1">Membrane</location>
        <topology evidence="1">Multi-pass membrane protein</topology>
    </subcellularLocation>
</comment>
<dbReference type="PANTHER" id="PTHR13439:SF0">
    <property type="entry name" value="TOPOISOMERASE I DAMAGE AFFECTED PROTEIN 4"/>
    <property type="match status" value="1"/>
</dbReference>
<proteinExistence type="predicted"/>
<feature type="transmembrane region" description="Helical" evidence="5">
    <location>
        <begin position="136"/>
        <end position="154"/>
    </location>
</feature>
<keyword evidence="4 5" id="KW-0472">Membrane</keyword>
<protein>
    <submittedName>
        <fullName evidence="7">TLC domain containing protein</fullName>
    </submittedName>
</protein>
<evidence type="ECO:0000256" key="2">
    <source>
        <dbReference type="ARBA" id="ARBA00022692"/>
    </source>
</evidence>
<feature type="transmembrane region" description="Helical" evidence="5">
    <location>
        <begin position="217"/>
        <end position="241"/>
    </location>
</feature>
<feature type="transmembrane region" description="Helical" evidence="5">
    <location>
        <begin position="94"/>
        <end position="116"/>
    </location>
</feature>
<dbReference type="InterPro" id="IPR050846">
    <property type="entry name" value="TLCD"/>
</dbReference>
<keyword evidence="3 5" id="KW-1133">Transmembrane helix</keyword>
<evidence type="ECO:0000256" key="1">
    <source>
        <dbReference type="ARBA" id="ARBA00004141"/>
    </source>
</evidence>
<keyword evidence="8" id="KW-1185">Reference proteome</keyword>
<sequence>MVAVNLQDTILNNINNRNTLPATESITIHIMARPTLDVSAVKGTWSGVFIDAIQEFDALTGAGEWAQSSRQVALVAAILLGTIRFFAKQRCNVNWYSLIHATITGLLSAVCVWLNFNAVSLTGVTEPLGAILCKGPLTSFHAMIPAITAGFGIFDIIEGFSHGMDFILHGLATFTVMAYFCEVGVPEIIVPMLMMEISTINLCLMRATFFVDHMVTVNIFCFVASFFAFRIVLCPYLWWGIFSTTWEHRDNPESKACLPWHFKYVTFAFGMFFNCLNAYWFYKILIKFYRKMSGKEKIKEKNSLKDR</sequence>
<feature type="domain" description="TLC" evidence="6">
    <location>
        <begin position="88"/>
        <end position="293"/>
    </location>
</feature>
<evidence type="ECO:0000256" key="5">
    <source>
        <dbReference type="SAM" id="Phobius"/>
    </source>
</evidence>
<organism evidence="7 8">
    <name type="scientific">Nitzschia inconspicua</name>
    <dbReference type="NCBI Taxonomy" id="303405"/>
    <lineage>
        <taxon>Eukaryota</taxon>
        <taxon>Sar</taxon>
        <taxon>Stramenopiles</taxon>
        <taxon>Ochrophyta</taxon>
        <taxon>Bacillariophyta</taxon>
        <taxon>Bacillariophyceae</taxon>
        <taxon>Bacillariophycidae</taxon>
        <taxon>Bacillariales</taxon>
        <taxon>Bacillariaceae</taxon>
        <taxon>Nitzschia</taxon>
    </lineage>
</organism>
<reference evidence="7" key="2">
    <citation type="submission" date="2021-04" db="EMBL/GenBank/DDBJ databases">
        <authorList>
            <person name="Podell S."/>
        </authorList>
    </citation>
    <scope>NUCLEOTIDE SEQUENCE</scope>
    <source>
        <strain evidence="7">Hildebrandi</strain>
    </source>
</reference>
<dbReference type="SMART" id="SM00724">
    <property type="entry name" value="TLC"/>
    <property type="match status" value="1"/>
</dbReference>
<keyword evidence="2 5" id="KW-0812">Transmembrane</keyword>
<evidence type="ECO:0000313" key="7">
    <source>
        <dbReference type="EMBL" id="KAG7348207.1"/>
    </source>
</evidence>
<dbReference type="AlphaFoldDB" id="A0A9K3PHU3"/>
<gene>
    <name evidence="7" type="ORF">IV203_016912</name>
</gene>
<dbReference type="GO" id="GO:0055088">
    <property type="term" value="P:lipid homeostasis"/>
    <property type="evidence" value="ECO:0007669"/>
    <property type="project" value="TreeGrafter"/>
</dbReference>
<evidence type="ECO:0000313" key="8">
    <source>
        <dbReference type="Proteomes" id="UP000693970"/>
    </source>
</evidence>
<dbReference type="EMBL" id="JAGRRH010000020">
    <property type="protein sequence ID" value="KAG7348207.1"/>
    <property type="molecule type" value="Genomic_DNA"/>
</dbReference>
<feature type="transmembrane region" description="Helical" evidence="5">
    <location>
        <begin position="166"/>
        <end position="182"/>
    </location>
</feature>
<name>A0A9K3PHU3_9STRA</name>
<evidence type="ECO:0000256" key="4">
    <source>
        <dbReference type="ARBA" id="ARBA00023136"/>
    </source>
</evidence>
<dbReference type="PANTHER" id="PTHR13439">
    <property type="entry name" value="CT120 PROTEIN"/>
    <property type="match status" value="1"/>
</dbReference>
<evidence type="ECO:0000259" key="6">
    <source>
        <dbReference type="SMART" id="SM00724"/>
    </source>
</evidence>
<dbReference type="GO" id="GO:0016020">
    <property type="term" value="C:membrane"/>
    <property type="evidence" value="ECO:0007669"/>
    <property type="project" value="UniProtKB-SubCell"/>
</dbReference>
<feature type="transmembrane region" description="Helical" evidence="5">
    <location>
        <begin position="188"/>
        <end position="205"/>
    </location>
</feature>
<dbReference type="InterPro" id="IPR006634">
    <property type="entry name" value="TLC-dom"/>
</dbReference>
<dbReference type="GO" id="GO:0005783">
    <property type="term" value="C:endoplasmic reticulum"/>
    <property type="evidence" value="ECO:0007669"/>
    <property type="project" value="TreeGrafter"/>
</dbReference>
<dbReference type="Proteomes" id="UP000693970">
    <property type="component" value="Unassembled WGS sequence"/>
</dbReference>
<accession>A0A9K3PHU3</accession>